<dbReference type="SUPFAM" id="SSF56436">
    <property type="entry name" value="C-type lectin-like"/>
    <property type="match status" value="1"/>
</dbReference>
<dbReference type="EMBL" id="BTSX01000004">
    <property type="protein sequence ID" value="GMS94416.1"/>
    <property type="molecule type" value="Genomic_DNA"/>
</dbReference>
<dbReference type="PROSITE" id="PS50041">
    <property type="entry name" value="C_TYPE_LECTIN_2"/>
    <property type="match status" value="1"/>
</dbReference>
<sequence>MNHCMCPSHGPPPNFGFHVDMAFLVEVTKSGVDQIKELVQYLPELIRDNSSQHHQWIDRLVLIGYNSHDVLGMVDAPMGNPTKLLQALQAWADSNPTDDGCVVRVWEAMNHLLRNRQVSLKFRQMDEFFVFQDGPKHRPLPRRSIINIFESSITDNQRDAIQVFSAWVEICNPFVQAISTSESDFRIIEQAARRGDGKMYTLDNSDIKNIIHMIPTLFSSSIVYKYHSEDCTAKQSVVYFPVDAFTQTVSAIVAGYKSEVQLYRYNGDLFNIDGRIPIYQNEMEKIVEFRNHSTAGQKIWLGLHYENGWVFQQDRDTSIPVPGNINYWDGGNIPDGSGGKTCAYFDPKGTKGYWFASECTAKYSTVCQKHMYDANHEPSSIVDDDLSPGKYYLVINSDDDHPTGWRGCDVEVRVQSDLNVEFGFVDGLRKDNPHPVVNIGSNSNRVVSSISIGTGKTDLSVLQHVLMRADSNQNLLLEAATYSYRFGCSYEYYSQPLNCELTNGKDFDEVHIREDDTGNTFQ</sequence>
<feature type="domain" description="C-type lectin" evidence="1">
    <location>
        <begin position="266"/>
        <end position="368"/>
    </location>
</feature>
<dbReference type="InterPro" id="IPR006582">
    <property type="entry name" value="MD_domain"/>
</dbReference>
<proteinExistence type="predicted"/>
<dbReference type="PANTHER" id="PTHR47324:SF1">
    <property type="entry name" value="EGF-LIKE DOMAIN-CONTAINING PROTEIN-RELATED"/>
    <property type="match status" value="1"/>
</dbReference>
<organism evidence="2 3">
    <name type="scientific">Pristionchus entomophagus</name>
    <dbReference type="NCBI Taxonomy" id="358040"/>
    <lineage>
        <taxon>Eukaryota</taxon>
        <taxon>Metazoa</taxon>
        <taxon>Ecdysozoa</taxon>
        <taxon>Nematoda</taxon>
        <taxon>Chromadorea</taxon>
        <taxon>Rhabditida</taxon>
        <taxon>Rhabditina</taxon>
        <taxon>Diplogasteromorpha</taxon>
        <taxon>Diplogasteroidea</taxon>
        <taxon>Neodiplogasteridae</taxon>
        <taxon>Pristionchus</taxon>
    </lineage>
</organism>
<evidence type="ECO:0000259" key="1">
    <source>
        <dbReference type="PROSITE" id="PS50041"/>
    </source>
</evidence>
<gene>
    <name evidence="2" type="ORF">PENTCL1PPCAC_16589</name>
</gene>
<dbReference type="InterPro" id="IPR016187">
    <property type="entry name" value="CTDL_fold"/>
</dbReference>
<name>A0AAV5TJD6_9BILA</name>
<comment type="caution">
    <text evidence="2">The sequence shown here is derived from an EMBL/GenBank/DDBJ whole genome shotgun (WGS) entry which is preliminary data.</text>
</comment>
<dbReference type="InterPro" id="IPR001304">
    <property type="entry name" value="C-type_lectin-like"/>
</dbReference>
<dbReference type="InterPro" id="IPR016186">
    <property type="entry name" value="C-type_lectin-like/link_sf"/>
</dbReference>
<accession>A0AAV5TJD6</accession>
<keyword evidence="3" id="KW-1185">Reference proteome</keyword>
<dbReference type="Gene3D" id="3.10.100.10">
    <property type="entry name" value="Mannose-Binding Protein A, subunit A"/>
    <property type="match status" value="1"/>
</dbReference>
<dbReference type="PANTHER" id="PTHR47324">
    <property type="entry name" value="PROTEIN IRG-7-RELATED"/>
    <property type="match status" value="1"/>
</dbReference>
<evidence type="ECO:0000313" key="3">
    <source>
        <dbReference type="Proteomes" id="UP001432027"/>
    </source>
</evidence>
<dbReference type="SMART" id="SM00604">
    <property type="entry name" value="MD"/>
    <property type="match status" value="1"/>
</dbReference>
<protein>
    <recommendedName>
        <fullName evidence="1">C-type lectin domain-containing protein</fullName>
    </recommendedName>
</protein>
<evidence type="ECO:0000313" key="2">
    <source>
        <dbReference type="EMBL" id="GMS94416.1"/>
    </source>
</evidence>
<dbReference type="AlphaFoldDB" id="A0AAV5TJD6"/>
<dbReference type="InterPro" id="IPR053295">
    <property type="entry name" value="Innate_immunity_reg"/>
</dbReference>
<dbReference type="CDD" id="cd00037">
    <property type="entry name" value="CLECT"/>
    <property type="match status" value="1"/>
</dbReference>
<dbReference type="Proteomes" id="UP001432027">
    <property type="component" value="Unassembled WGS sequence"/>
</dbReference>
<reference evidence="2" key="1">
    <citation type="submission" date="2023-10" db="EMBL/GenBank/DDBJ databases">
        <title>Genome assembly of Pristionchus species.</title>
        <authorList>
            <person name="Yoshida K."/>
            <person name="Sommer R.J."/>
        </authorList>
    </citation>
    <scope>NUCLEOTIDE SEQUENCE</scope>
    <source>
        <strain evidence="2">RS0144</strain>
    </source>
</reference>